<name>A0ABY3CHJ0_9GAMM</name>
<reference evidence="2 3" key="1">
    <citation type="journal article" date="2019" name="Antonie Van Leeuwenhoek">
        <title>Description of 'Ca. Methylobacter oryzae' KRF1, a novel species from the environmentally important Methylobacter clade 2.</title>
        <authorList>
            <person name="Khatri K."/>
            <person name="Mohite J.A."/>
            <person name="Pandit P.S."/>
            <person name="Bahulikar R."/>
            <person name="Rahalkar M.C."/>
        </authorList>
    </citation>
    <scope>NUCLEOTIDE SEQUENCE [LARGE SCALE GENOMIC DNA]</scope>
    <source>
        <strain evidence="2 3">KRF1</strain>
    </source>
</reference>
<feature type="signal peptide" evidence="1">
    <location>
        <begin position="1"/>
        <end position="21"/>
    </location>
</feature>
<organism evidence="2 3">
    <name type="scientific">Candidatus Methylobacter oryzae</name>
    <dbReference type="NCBI Taxonomy" id="2497749"/>
    <lineage>
        <taxon>Bacteria</taxon>
        <taxon>Pseudomonadati</taxon>
        <taxon>Pseudomonadota</taxon>
        <taxon>Gammaproteobacteria</taxon>
        <taxon>Methylococcales</taxon>
        <taxon>Methylococcaceae</taxon>
        <taxon>Methylobacter</taxon>
    </lineage>
</organism>
<comment type="caution">
    <text evidence="2">The sequence shown here is derived from an EMBL/GenBank/DDBJ whole genome shotgun (WGS) entry which is preliminary data.</text>
</comment>
<gene>
    <name evidence="2" type="ORF">EKO24_000395</name>
</gene>
<accession>A0ABY3CHJ0</accession>
<evidence type="ECO:0000313" key="3">
    <source>
        <dbReference type="Proteomes" id="UP000733744"/>
    </source>
</evidence>
<keyword evidence="1" id="KW-0732">Signal</keyword>
<dbReference type="Proteomes" id="UP000733744">
    <property type="component" value="Unassembled WGS sequence"/>
</dbReference>
<evidence type="ECO:0000313" key="2">
    <source>
        <dbReference type="EMBL" id="TRX03591.1"/>
    </source>
</evidence>
<sequence>MPIFKIALILCLTLIYGCASKNSLQVVDNKVDVLQSELTKLSIKTESILDQQIAEKSHVDGEIKALRAKTEHIDSTQNNLDLVLGRIASKLTAINRKTDAISRKLLLIKNKQQKEETL</sequence>
<proteinExistence type="predicted"/>
<feature type="chain" id="PRO_5045227949" description="Murein lipoprotein" evidence="1">
    <location>
        <begin position="22"/>
        <end position="118"/>
    </location>
</feature>
<dbReference type="PROSITE" id="PS51257">
    <property type="entry name" value="PROKAR_LIPOPROTEIN"/>
    <property type="match status" value="1"/>
</dbReference>
<dbReference type="EMBL" id="RYFG02000005">
    <property type="protein sequence ID" value="TRX03591.1"/>
    <property type="molecule type" value="Genomic_DNA"/>
</dbReference>
<protein>
    <recommendedName>
        <fullName evidence="4">Murein lipoprotein</fullName>
    </recommendedName>
</protein>
<evidence type="ECO:0008006" key="4">
    <source>
        <dbReference type="Google" id="ProtNLM"/>
    </source>
</evidence>
<evidence type="ECO:0000256" key="1">
    <source>
        <dbReference type="SAM" id="SignalP"/>
    </source>
</evidence>
<dbReference type="RefSeq" id="WP_127027685.1">
    <property type="nucleotide sequence ID" value="NZ_RYFG02000005.1"/>
</dbReference>
<keyword evidence="3" id="KW-1185">Reference proteome</keyword>